<evidence type="ECO:0000256" key="4">
    <source>
        <dbReference type="RuleBase" id="RU362073"/>
    </source>
</evidence>
<dbReference type="InterPro" id="IPR046358">
    <property type="entry name" value="Flagellin_C"/>
</dbReference>
<keyword evidence="7" id="KW-0969">Cilium</keyword>
<evidence type="ECO:0000256" key="1">
    <source>
        <dbReference type="ARBA" id="ARBA00005709"/>
    </source>
</evidence>
<name>A0ABP9RKL2_9GAMM</name>
<dbReference type="InterPro" id="IPR001029">
    <property type="entry name" value="Flagellin_N"/>
</dbReference>
<evidence type="ECO:0000313" key="8">
    <source>
        <dbReference type="Proteomes" id="UP001500074"/>
    </source>
</evidence>
<accession>A0ABP9RKL2</accession>
<feature type="domain" description="Flagellin C-terminal" evidence="6">
    <location>
        <begin position="335"/>
        <end position="419"/>
    </location>
</feature>
<organism evidence="7 8">
    <name type="scientific">Modicisalibacter zincidurans</name>
    <dbReference type="NCBI Taxonomy" id="1178777"/>
    <lineage>
        <taxon>Bacteria</taxon>
        <taxon>Pseudomonadati</taxon>
        <taxon>Pseudomonadota</taxon>
        <taxon>Gammaproteobacteria</taxon>
        <taxon>Oceanospirillales</taxon>
        <taxon>Halomonadaceae</taxon>
        <taxon>Modicisalibacter</taxon>
    </lineage>
</organism>
<gene>
    <name evidence="7" type="ORF">GCM10023342_30540</name>
</gene>
<dbReference type="RefSeq" id="WP_031383640.1">
    <property type="nucleotide sequence ID" value="NZ_BAABKI010000044.1"/>
</dbReference>
<comment type="function">
    <text evidence="4">Flagellin is the subunit protein which polymerizes to form the filaments of bacterial flagella.</text>
</comment>
<dbReference type="NCBIfam" id="NF005294">
    <property type="entry name" value="PRK06819.1"/>
    <property type="match status" value="1"/>
</dbReference>
<dbReference type="PANTHER" id="PTHR42792:SF2">
    <property type="entry name" value="FLAGELLIN"/>
    <property type="match status" value="1"/>
</dbReference>
<dbReference type="Gene3D" id="6.10.10.10">
    <property type="entry name" value="Flagellar export chaperone, C-terminal domain"/>
    <property type="match status" value="1"/>
</dbReference>
<sequence length="420" mass="43727">MAVINTNITSMIAQQNLNSSKGDLTTAMERLSSGLRINSAKDDAAGQAIANRMTSQITGLAQAQRNANDGISVAQTAEGALNQVNDNLQRIRELTVQAQNGTNSAEDKQSIQNEIGQRLNEINRISEETSFNGVKVLAANQDISIQVGSEDGQSINVSLEQITSATLKMDSLDVTQRTVLSENFGATAANGASIEAKFDVANLTDPTDTNATTTTTKNDLYALKDGSGYAALASDGNYYTLNTADASALTYDSTTAISSATVDTDAGPVDSIKATVTLDTATNLASASLTEINDANGNGTGEFLMDNGDGTYNLATITTGGVASKGEALTVDPLKSLDGALSKVDALRSDLGAIQNRFDSAITNLSTTETNLSAARSRIEDADYASEVANMTRAQILQQAGTSVLAQANQVPQSVLSLLG</sequence>
<evidence type="ECO:0000259" key="6">
    <source>
        <dbReference type="Pfam" id="PF00700"/>
    </source>
</evidence>
<comment type="caution">
    <text evidence="7">The sequence shown here is derived from an EMBL/GenBank/DDBJ whole genome shotgun (WGS) entry which is preliminary data.</text>
</comment>
<dbReference type="Gene3D" id="1.20.1330.10">
    <property type="entry name" value="f41 fragment of flagellin, N-terminal domain"/>
    <property type="match status" value="1"/>
</dbReference>
<proteinExistence type="inferred from homology"/>
<dbReference type="InterPro" id="IPR042187">
    <property type="entry name" value="Flagellin_C_sub2"/>
</dbReference>
<reference evidence="8" key="1">
    <citation type="journal article" date="2019" name="Int. J. Syst. Evol. Microbiol.">
        <title>The Global Catalogue of Microorganisms (GCM) 10K type strain sequencing project: providing services to taxonomists for standard genome sequencing and annotation.</title>
        <authorList>
            <consortium name="The Broad Institute Genomics Platform"/>
            <consortium name="The Broad Institute Genome Sequencing Center for Infectious Disease"/>
            <person name="Wu L."/>
            <person name="Ma J."/>
        </authorList>
    </citation>
    <scope>NUCLEOTIDE SEQUENCE [LARGE SCALE GENOMIC DNA]</scope>
    <source>
        <strain evidence="8">JCM 18472</strain>
    </source>
</reference>
<evidence type="ECO:0000313" key="7">
    <source>
        <dbReference type="EMBL" id="GAA5179141.1"/>
    </source>
</evidence>
<dbReference type="Gene3D" id="2.60.40.4390">
    <property type="match status" value="1"/>
</dbReference>
<dbReference type="Gene3D" id="6.10.280.190">
    <property type="match status" value="1"/>
</dbReference>
<dbReference type="Pfam" id="PF00669">
    <property type="entry name" value="Flagellin_N"/>
    <property type="match status" value="1"/>
</dbReference>
<dbReference type="InterPro" id="IPR001492">
    <property type="entry name" value="Flagellin"/>
</dbReference>
<evidence type="ECO:0000259" key="5">
    <source>
        <dbReference type="Pfam" id="PF00669"/>
    </source>
</evidence>
<comment type="similarity">
    <text evidence="1 4">Belongs to the bacterial flagellin family.</text>
</comment>
<keyword evidence="2 4" id="KW-0964">Secreted</keyword>
<dbReference type="PANTHER" id="PTHR42792">
    <property type="entry name" value="FLAGELLIN"/>
    <property type="match status" value="1"/>
</dbReference>
<keyword evidence="3 4" id="KW-0975">Bacterial flagellum</keyword>
<keyword evidence="8" id="KW-1185">Reference proteome</keyword>
<dbReference type="PRINTS" id="PR00207">
    <property type="entry name" value="FLAGELLIN"/>
</dbReference>
<dbReference type="Pfam" id="PF00700">
    <property type="entry name" value="Flagellin_C"/>
    <property type="match status" value="1"/>
</dbReference>
<dbReference type="EMBL" id="BAABKI010000044">
    <property type="protein sequence ID" value="GAA5179141.1"/>
    <property type="molecule type" value="Genomic_DNA"/>
</dbReference>
<evidence type="ECO:0000256" key="3">
    <source>
        <dbReference type="ARBA" id="ARBA00023143"/>
    </source>
</evidence>
<dbReference type="Proteomes" id="UP001500074">
    <property type="component" value="Unassembled WGS sequence"/>
</dbReference>
<evidence type="ECO:0000256" key="2">
    <source>
        <dbReference type="ARBA" id="ARBA00022525"/>
    </source>
</evidence>
<feature type="domain" description="Flagellin N-terminal" evidence="5">
    <location>
        <begin position="4"/>
        <end position="141"/>
    </location>
</feature>
<dbReference type="SUPFAM" id="SSF64518">
    <property type="entry name" value="Phase 1 flagellin"/>
    <property type="match status" value="1"/>
</dbReference>
<keyword evidence="7" id="KW-0282">Flagellum</keyword>
<comment type="subcellular location">
    <subcellularLocation>
        <location evidence="4">Secreted</location>
    </subcellularLocation>
    <subcellularLocation>
        <location evidence="4">Bacterial flagellum</location>
    </subcellularLocation>
</comment>
<protein>
    <recommendedName>
        <fullName evidence="4">Flagellin</fullName>
    </recommendedName>
</protein>
<keyword evidence="7" id="KW-0966">Cell projection</keyword>